<feature type="domain" description="YhcG PDDEXK nuclease" evidence="1">
    <location>
        <begin position="1"/>
        <end position="69"/>
    </location>
</feature>
<reference evidence="2" key="1">
    <citation type="submission" date="2020-10" db="EMBL/GenBank/DDBJ databases">
        <authorList>
            <person name="Gilroy R."/>
        </authorList>
    </citation>
    <scope>NUCLEOTIDE SEQUENCE</scope>
    <source>
        <strain evidence="2">ChiHjej13B12-12457</strain>
    </source>
</reference>
<comment type="caution">
    <text evidence="2">The sequence shown here is derived from an EMBL/GenBank/DDBJ whole genome shotgun (WGS) entry which is preliminary data.</text>
</comment>
<gene>
    <name evidence="2" type="ORF">IAC94_05840</name>
</gene>
<accession>A0A9D1J6V2</accession>
<name>A0A9D1J6V2_9BACT</name>
<feature type="non-terminal residue" evidence="2">
    <location>
        <position position="1"/>
    </location>
</feature>
<evidence type="ECO:0000313" key="2">
    <source>
        <dbReference type="EMBL" id="HIR63025.1"/>
    </source>
</evidence>
<evidence type="ECO:0000259" key="1">
    <source>
        <dbReference type="Pfam" id="PF06250"/>
    </source>
</evidence>
<dbReference type="PANTHER" id="PTHR30547:SF0">
    <property type="entry name" value="BLR8175 PROTEIN"/>
    <property type="match status" value="1"/>
</dbReference>
<reference evidence="2" key="2">
    <citation type="journal article" date="2021" name="PeerJ">
        <title>Extensive microbial diversity within the chicken gut microbiome revealed by metagenomics and culture.</title>
        <authorList>
            <person name="Gilroy R."/>
            <person name="Ravi A."/>
            <person name="Getino M."/>
            <person name="Pursley I."/>
            <person name="Horton D.L."/>
            <person name="Alikhan N.F."/>
            <person name="Baker D."/>
            <person name="Gharbi K."/>
            <person name="Hall N."/>
            <person name="Watson M."/>
            <person name="Adriaenssens E.M."/>
            <person name="Foster-Nyarko E."/>
            <person name="Jarju S."/>
            <person name="Secka A."/>
            <person name="Antonio M."/>
            <person name="Oren A."/>
            <person name="Chaudhuri R.R."/>
            <person name="La Ragione R."/>
            <person name="Hildebrand F."/>
            <person name="Pallen M.J."/>
        </authorList>
    </citation>
    <scope>NUCLEOTIDE SEQUENCE</scope>
    <source>
        <strain evidence="2">ChiHjej13B12-12457</strain>
    </source>
</reference>
<dbReference type="AlphaFoldDB" id="A0A9D1J6V2"/>
<proteinExistence type="predicted"/>
<dbReference type="Proteomes" id="UP000886744">
    <property type="component" value="Unassembled WGS sequence"/>
</dbReference>
<dbReference type="Pfam" id="PF06250">
    <property type="entry name" value="YhcG_C"/>
    <property type="match status" value="1"/>
</dbReference>
<protein>
    <submittedName>
        <fullName evidence="2">DUF1016 family protein</fullName>
    </submittedName>
</protein>
<organism evidence="2 3">
    <name type="scientific">Candidatus Coprenecus avistercoris</name>
    <dbReference type="NCBI Taxonomy" id="2840730"/>
    <lineage>
        <taxon>Bacteria</taxon>
        <taxon>Pseudomonadati</taxon>
        <taxon>Bacteroidota</taxon>
        <taxon>Bacteroidia</taxon>
        <taxon>Bacteroidales</taxon>
        <taxon>Rikenellaceae</taxon>
        <taxon>Rikenellaceae incertae sedis</taxon>
        <taxon>Candidatus Coprenecus</taxon>
    </lineage>
</organism>
<dbReference type="EMBL" id="DVHI01000074">
    <property type="protein sequence ID" value="HIR63025.1"/>
    <property type="molecule type" value="Genomic_DNA"/>
</dbReference>
<evidence type="ECO:0000313" key="3">
    <source>
        <dbReference type="Proteomes" id="UP000886744"/>
    </source>
</evidence>
<dbReference type="InterPro" id="IPR053148">
    <property type="entry name" value="PD-DEXK-like_domain"/>
</dbReference>
<sequence length="78" mass="8959">YLGQLMAYLRILDDHVKKTHENPSIGIVLCKEADKEYVEYVIQDYNKPMGVATYTTSADMPEKLRNALPDSEELKKLL</sequence>
<dbReference type="PANTHER" id="PTHR30547">
    <property type="entry name" value="UNCHARACTERIZED PROTEIN YHCG-RELATED"/>
    <property type="match status" value="1"/>
</dbReference>
<dbReference type="InterPro" id="IPR009362">
    <property type="entry name" value="YhcG_C"/>
</dbReference>